<dbReference type="Gene3D" id="3.30.70.270">
    <property type="match status" value="1"/>
</dbReference>
<dbReference type="KEGG" id="upl:DSM104440_00775"/>
<proteinExistence type="predicted"/>
<name>A0A6M4H5Q8_9PROT</name>
<dbReference type="FunFam" id="3.30.70.270:FF:000001">
    <property type="entry name" value="Diguanylate cyclase domain protein"/>
    <property type="match status" value="1"/>
</dbReference>
<dbReference type="Pfam" id="PF00563">
    <property type="entry name" value="EAL"/>
    <property type="match status" value="1"/>
</dbReference>
<dbReference type="SUPFAM" id="SSF141868">
    <property type="entry name" value="EAL domain-like"/>
    <property type="match status" value="1"/>
</dbReference>
<dbReference type="GO" id="GO:0071111">
    <property type="term" value="F:cyclic-guanylate-specific phosphodiesterase activity"/>
    <property type="evidence" value="ECO:0007669"/>
    <property type="project" value="UniProtKB-EC"/>
</dbReference>
<dbReference type="SUPFAM" id="SSF55073">
    <property type="entry name" value="Nucleotide cyclase"/>
    <property type="match status" value="1"/>
</dbReference>
<dbReference type="InterPro" id="IPR000160">
    <property type="entry name" value="GGDEF_dom"/>
</dbReference>
<dbReference type="Gene3D" id="3.40.50.2300">
    <property type="match status" value="1"/>
</dbReference>
<dbReference type="SMART" id="SM00267">
    <property type="entry name" value="GGDEF"/>
    <property type="match status" value="1"/>
</dbReference>
<feature type="domain" description="GGDEF" evidence="5">
    <location>
        <begin position="169"/>
        <end position="302"/>
    </location>
</feature>
<reference evidence="6 7" key="1">
    <citation type="submission" date="2020-04" db="EMBL/GenBank/DDBJ databases">
        <title>Usitatibacter rugosus gen. nov., sp. nov. and Usitatibacter palustris sp. nov., novel members of Usitatibacteraceae fam. nov. within the order Nitrosomonadales isolated from soil.</title>
        <authorList>
            <person name="Huber K.J."/>
            <person name="Neumann-Schaal M."/>
            <person name="Geppert A."/>
            <person name="Luckner M."/>
            <person name="Wanner G."/>
            <person name="Overmann J."/>
        </authorList>
    </citation>
    <scope>NUCLEOTIDE SEQUENCE [LARGE SCALE GENOMIC DNA]</scope>
    <source>
        <strain evidence="6 7">Swamp67</strain>
    </source>
</reference>
<dbReference type="SMART" id="SM00448">
    <property type="entry name" value="REC"/>
    <property type="match status" value="1"/>
</dbReference>
<evidence type="ECO:0000313" key="6">
    <source>
        <dbReference type="EMBL" id="QJR13983.1"/>
    </source>
</evidence>
<dbReference type="InterPro" id="IPR043128">
    <property type="entry name" value="Rev_trsase/Diguanyl_cyclase"/>
</dbReference>
<evidence type="ECO:0000259" key="4">
    <source>
        <dbReference type="PROSITE" id="PS50883"/>
    </source>
</evidence>
<dbReference type="InterPro" id="IPR052155">
    <property type="entry name" value="Biofilm_reg_signaling"/>
</dbReference>
<dbReference type="GO" id="GO:0000160">
    <property type="term" value="P:phosphorelay signal transduction system"/>
    <property type="evidence" value="ECO:0007669"/>
    <property type="project" value="InterPro"/>
</dbReference>
<dbReference type="Gene3D" id="3.20.20.450">
    <property type="entry name" value="EAL domain"/>
    <property type="match status" value="1"/>
</dbReference>
<dbReference type="SUPFAM" id="SSF52172">
    <property type="entry name" value="CheY-like"/>
    <property type="match status" value="1"/>
</dbReference>
<dbReference type="InterPro" id="IPR011006">
    <property type="entry name" value="CheY-like_superfamily"/>
</dbReference>
<dbReference type="InterPro" id="IPR035919">
    <property type="entry name" value="EAL_sf"/>
</dbReference>
<dbReference type="CDD" id="cd00156">
    <property type="entry name" value="REC"/>
    <property type="match status" value="1"/>
</dbReference>
<dbReference type="InterPro" id="IPR001633">
    <property type="entry name" value="EAL_dom"/>
</dbReference>
<dbReference type="InParanoid" id="A0A6M4H5Q8"/>
<dbReference type="CDD" id="cd01948">
    <property type="entry name" value="EAL"/>
    <property type="match status" value="1"/>
</dbReference>
<evidence type="ECO:0000256" key="1">
    <source>
        <dbReference type="ARBA" id="ARBA00051114"/>
    </source>
</evidence>
<dbReference type="RefSeq" id="WP_171160781.1">
    <property type="nucleotide sequence ID" value="NZ_CP053073.1"/>
</dbReference>
<dbReference type="PROSITE" id="PS50887">
    <property type="entry name" value="GGDEF"/>
    <property type="match status" value="1"/>
</dbReference>
<keyword evidence="2" id="KW-0597">Phosphoprotein</keyword>
<feature type="domain" description="EAL" evidence="4">
    <location>
        <begin position="311"/>
        <end position="566"/>
    </location>
</feature>
<dbReference type="InterPro" id="IPR001789">
    <property type="entry name" value="Sig_transdc_resp-reg_receiver"/>
</dbReference>
<dbReference type="PROSITE" id="PS50110">
    <property type="entry name" value="RESPONSE_REGULATORY"/>
    <property type="match status" value="1"/>
</dbReference>
<comment type="catalytic activity">
    <reaction evidence="1">
        <text>3',3'-c-di-GMP + H2O = 5'-phosphoguanylyl(3'-&gt;5')guanosine + H(+)</text>
        <dbReference type="Rhea" id="RHEA:24902"/>
        <dbReference type="ChEBI" id="CHEBI:15377"/>
        <dbReference type="ChEBI" id="CHEBI:15378"/>
        <dbReference type="ChEBI" id="CHEBI:58754"/>
        <dbReference type="ChEBI" id="CHEBI:58805"/>
        <dbReference type="EC" id="3.1.4.52"/>
    </reaction>
    <physiologicalReaction direction="left-to-right" evidence="1">
        <dbReference type="Rhea" id="RHEA:24903"/>
    </physiologicalReaction>
</comment>
<accession>A0A6M4H5Q8</accession>
<organism evidence="6 7">
    <name type="scientific">Usitatibacter palustris</name>
    <dbReference type="NCBI Taxonomy" id="2732487"/>
    <lineage>
        <taxon>Bacteria</taxon>
        <taxon>Pseudomonadati</taxon>
        <taxon>Pseudomonadota</taxon>
        <taxon>Betaproteobacteria</taxon>
        <taxon>Nitrosomonadales</taxon>
        <taxon>Usitatibacteraceae</taxon>
        <taxon>Usitatibacter</taxon>
    </lineage>
</organism>
<dbReference type="InterPro" id="IPR029787">
    <property type="entry name" value="Nucleotide_cyclase"/>
</dbReference>
<evidence type="ECO:0000259" key="5">
    <source>
        <dbReference type="PROSITE" id="PS50887"/>
    </source>
</evidence>
<dbReference type="Pfam" id="PF00990">
    <property type="entry name" value="GGDEF"/>
    <property type="match status" value="1"/>
</dbReference>
<evidence type="ECO:0000313" key="7">
    <source>
        <dbReference type="Proteomes" id="UP000503096"/>
    </source>
</evidence>
<dbReference type="PANTHER" id="PTHR44757:SF2">
    <property type="entry name" value="BIOFILM ARCHITECTURE MAINTENANCE PROTEIN MBAA"/>
    <property type="match status" value="1"/>
</dbReference>
<dbReference type="PANTHER" id="PTHR44757">
    <property type="entry name" value="DIGUANYLATE CYCLASE DGCP"/>
    <property type="match status" value="1"/>
</dbReference>
<dbReference type="Pfam" id="PF00072">
    <property type="entry name" value="Response_reg"/>
    <property type="match status" value="1"/>
</dbReference>
<dbReference type="Proteomes" id="UP000503096">
    <property type="component" value="Chromosome"/>
</dbReference>
<dbReference type="AlphaFoldDB" id="A0A6M4H5Q8"/>
<dbReference type="CDD" id="cd01949">
    <property type="entry name" value="GGDEF"/>
    <property type="match status" value="1"/>
</dbReference>
<evidence type="ECO:0008006" key="8">
    <source>
        <dbReference type="Google" id="ProtNLM"/>
    </source>
</evidence>
<evidence type="ECO:0000256" key="2">
    <source>
        <dbReference type="PROSITE-ProRule" id="PRU00169"/>
    </source>
</evidence>
<dbReference type="NCBIfam" id="TIGR00254">
    <property type="entry name" value="GGDEF"/>
    <property type="match status" value="1"/>
</dbReference>
<evidence type="ECO:0000259" key="3">
    <source>
        <dbReference type="PROSITE" id="PS50110"/>
    </source>
</evidence>
<dbReference type="FunFam" id="3.20.20.450:FF:000001">
    <property type="entry name" value="Cyclic di-GMP phosphodiesterase yahA"/>
    <property type="match status" value="1"/>
</dbReference>
<feature type="modified residue" description="4-aspartylphosphate" evidence="2">
    <location>
        <position position="61"/>
    </location>
</feature>
<dbReference type="GO" id="GO:0071732">
    <property type="term" value="P:cellular response to nitric oxide"/>
    <property type="evidence" value="ECO:0007669"/>
    <property type="project" value="UniProtKB-ARBA"/>
</dbReference>
<sequence>MKAEEPGTSVLLIEDNPGDARLIEEMLSEDPATPFRLRTADRLQRGLELLSLKGTELVLLDLSLPDSHGLDTFSKVYAHSPKVPIIVLSGNDDQALALYAVKSGAQDYLVKGKIDRELLLRAMQYSIERKHYQEELERQANYDGLTGLPNRHLLHDRLRQAVFAQRNVRSVAVVFIDLDHFKVINDSLGHNFGDEVLRHVAERIQSAVRDGDTVARLGGDEFVLILNDQTREDVIFRTMRRIMSKVSEPINVADRELNVTCSAGISLYPQDGPDVPTLLKNADAAMYRAKSQGRNTFQFYTAEMNELANERLSMEQSLRRALERDELLLHFQPRVNLRTGNVDAVEALVRWKHPTRGLILPDRFIALAEETGLIVPIGEWVLRSACAQGQRWREAGFTPIVMSVNLSARQLWNGGLVRMVDDVLTDTGMDGFLELELTESMVMHDAENVISALEGLKGIGVRLSVDDFGTGYSSLSYLKRLPIHALKIDGSFVRDIDASGGPDDGLLARAIISLGHSLHLKVIAEGVETEAQRAFLRAHECDEMQGYFFSKPMPPEECEKILPRTTPR</sequence>
<dbReference type="EMBL" id="CP053073">
    <property type="protein sequence ID" value="QJR13983.1"/>
    <property type="molecule type" value="Genomic_DNA"/>
</dbReference>
<dbReference type="SMART" id="SM00052">
    <property type="entry name" value="EAL"/>
    <property type="match status" value="1"/>
</dbReference>
<keyword evidence="7" id="KW-1185">Reference proteome</keyword>
<feature type="domain" description="Response regulatory" evidence="3">
    <location>
        <begin position="9"/>
        <end position="126"/>
    </location>
</feature>
<gene>
    <name evidence="6" type="ORF">DSM104440_00775</name>
</gene>
<protein>
    <recommendedName>
        <fullName evidence="8">Diguanylate cyclase (GGDEF) domain-containing protein</fullName>
    </recommendedName>
</protein>
<dbReference type="PROSITE" id="PS50883">
    <property type="entry name" value="EAL"/>
    <property type="match status" value="1"/>
</dbReference>